<dbReference type="KEGG" id="nno:NONO_c23540"/>
<name>W5TCU8_9NOCA</name>
<feature type="transmembrane region" description="Helical" evidence="1">
    <location>
        <begin position="180"/>
        <end position="197"/>
    </location>
</feature>
<evidence type="ECO:0000256" key="1">
    <source>
        <dbReference type="SAM" id="Phobius"/>
    </source>
</evidence>
<feature type="transmembrane region" description="Helical" evidence="1">
    <location>
        <begin position="133"/>
        <end position="150"/>
    </location>
</feature>
<keyword evidence="1" id="KW-0812">Transmembrane</keyword>
<reference evidence="2 3" key="1">
    <citation type="journal article" date="2014" name="Appl. Environ. Microbiol.">
        <title>Insights into the Microbial Degradation of Rubber and Gutta-Percha by Analysis of the Complete Genome of Nocardia nova SH22a.</title>
        <authorList>
            <person name="Luo Q."/>
            <person name="Hiessl S."/>
            <person name="Poehlein A."/>
            <person name="Daniel R."/>
            <person name="Steinbuchel A."/>
        </authorList>
    </citation>
    <scope>NUCLEOTIDE SEQUENCE [LARGE SCALE GENOMIC DNA]</scope>
    <source>
        <strain evidence="2">SH22a</strain>
    </source>
</reference>
<dbReference type="OrthoDB" id="9811293at2"/>
<dbReference type="PANTHER" id="PTHR39419">
    <property type="entry name" value="SLL0814 PROTEIN"/>
    <property type="match status" value="1"/>
</dbReference>
<feature type="transmembrane region" description="Helical" evidence="1">
    <location>
        <begin position="236"/>
        <end position="255"/>
    </location>
</feature>
<feature type="transmembrane region" description="Helical" evidence="1">
    <location>
        <begin position="62"/>
        <end position="84"/>
    </location>
</feature>
<dbReference type="AlphaFoldDB" id="W5TCU8"/>
<keyword evidence="1" id="KW-1133">Transmembrane helix</keyword>
<gene>
    <name evidence="2" type="ORF">NONO_c23540</name>
</gene>
<dbReference type="EMBL" id="CP006850">
    <property type="protein sequence ID" value="AHH17150.1"/>
    <property type="molecule type" value="Genomic_DNA"/>
</dbReference>
<organism evidence="2 3">
    <name type="scientific">Nocardia nova SH22a</name>
    <dbReference type="NCBI Taxonomy" id="1415166"/>
    <lineage>
        <taxon>Bacteria</taxon>
        <taxon>Bacillati</taxon>
        <taxon>Actinomycetota</taxon>
        <taxon>Actinomycetes</taxon>
        <taxon>Mycobacteriales</taxon>
        <taxon>Nocardiaceae</taxon>
        <taxon>Nocardia</taxon>
    </lineage>
</organism>
<dbReference type="Proteomes" id="UP000019150">
    <property type="component" value="Chromosome"/>
</dbReference>
<keyword evidence="3" id="KW-1185">Reference proteome</keyword>
<accession>W5TCU8</accession>
<feature type="transmembrane region" description="Helical" evidence="1">
    <location>
        <begin position="39"/>
        <end position="55"/>
    </location>
</feature>
<keyword evidence="1" id="KW-0472">Membrane</keyword>
<dbReference type="PATRIC" id="fig|1415166.3.peg.2405"/>
<dbReference type="eggNOG" id="COG2324">
    <property type="taxonomic scope" value="Bacteria"/>
</dbReference>
<evidence type="ECO:0000313" key="3">
    <source>
        <dbReference type="Proteomes" id="UP000019150"/>
    </source>
</evidence>
<dbReference type="RefSeq" id="WP_025348630.1">
    <property type="nucleotide sequence ID" value="NZ_CP006850.1"/>
</dbReference>
<feature type="transmembrane region" description="Helical" evidence="1">
    <location>
        <begin position="104"/>
        <end position="121"/>
    </location>
</feature>
<feature type="transmembrane region" description="Helical" evidence="1">
    <location>
        <begin position="209"/>
        <end position="230"/>
    </location>
</feature>
<dbReference type="HOGENOM" id="CLU_058217_0_0_11"/>
<proteinExistence type="predicted"/>
<protein>
    <recommendedName>
        <fullName evidence="4">Carotenoid biosynthesis protein</fullName>
    </recommendedName>
</protein>
<dbReference type="Pfam" id="PF04240">
    <property type="entry name" value="Caroten_synth"/>
    <property type="match status" value="1"/>
</dbReference>
<dbReference type="PANTHER" id="PTHR39419:SF1">
    <property type="entry name" value="SLL0814 PROTEIN"/>
    <property type="match status" value="1"/>
</dbReference>
<evidence type="ECO:0000313" key="2">
    <source>
        <dbReference type="EMBL" id="AHH17150.1"/>
    </source>
</evidence>
<dbReference type="STRING" id="1415166.NONO_c23540"/>
<dbReference type="InterPro" id="IPR007354">
    <property type="entry name" value="CruF-like"/>
</dbReference>
<evidence type="ECO:0008006" key="4">
    <source>
        <dbReference type="Google" id="ProtNLM"/>
    </source>
</evidence>
<sequence length="275" mass="28623">MTPRWRESAAMRWPALTAVAWAGAQIAYPLTEGAARDRVTILVVLLSAATALLHARAVRGAGYAAGFLLIVAGLGLLAEIAGTATGFPFGCYDYAHGRLGPELAGVPLLIPLAWVGGLYPIRVGAALLCRGTVAQIALTAAGAVGWDLYLDPQMVADGQWRWCSALPGLPGAAIVPYGNYLGWFAVTAVMTSLIIALERRCPARMSAPAVPIAVLLWTWFGSGLAHAAFLGLPASAGYGLAGLGIVAIPVLVVLVRAPGRLRTRPIEDPALSTRP</sequence>